<dbReference type="HAMAP" id="MF_01643">
    <property type="entry name" value="PurT"/>
    <property type="match status" value="1"/>
</dbReference>
<dbReference type="GO" id="GO:0043815">
    <property type="term" value="F:phosphoribosylglycinamide formyltransferase 2 activity"/>
    <property type="evidence" value="ECO:0007669"/>
    <property type="project" value="UniProtKB-UniRule"/>
</dbReference>
<evidence type="ECO:0000256" key="5">
    <source>
        <dbReference type="ARBA" id="ARBA00022840"/>
    </source>
</evidence>
<dbReference type="GO" id="GO:0000287">
    <property type="term" value="F:magnesium ion binding"/>
    <property type="evidence" value="ECO:0007669"/>
    <property type="project" value="UniProtKB-UniRule"/>
</dbReference>
<dbReference type="EC" id="6.3.1.21" evidence="7"/>
<evidence type="ECO:0000256" key="1">
    <source>
        <dbReference type="ARBA" id="ARBA00022598"/>
    </source>
</evidence>
<feature type="binding site" evidence="7">
    <location>
        <position position="155"/>
    </location>
    <ligand>
        <name>ATP</name>
        <dbReference type="ChEBI" id="CHEBI:30616"/>
    </ligand>
</feature>
<dbReference type="RefSeq" id="WP_014354248.1">
    <property type="nucleotide sequence ID" value="NC_016893.1"/>
</dbReference>
<feature type="binding site" evidence="7">
    <location>
        <begin position="195"/>
        <end position="198"/>
    </location>
    <ligand>
        <name>ATP</name>
        <dbReference type="ChEBI" id="CHEBI:30616"/>
    </ligand>
</feature>
<dbReference type="InterPro" id="IPR016185">
    <property type="entry name" value="PreATP-grasp_dom_sf"/>
</dbReference>
<dbReference type="InterPro" id="IPR048740">
    <property type="entry name" value="PurT_C"/>
</dbReference>
<sequence>MITIKTALCKNSTRVMLLGSGELGKEIAIECQRMGMEVIAVDRYSNAPAMHVAHRQHIIDMLNAKELERCITIEQPNFIVPEIESIDTNTLVKLEKNGYRVVPSAYAVHTTMNRKLIRHLTSKILRIPTSKYQFASNYQEAKKNVKNLGFPCIIKPIMSSSGKGQSFINHENEIDVAWEKSQKYGRVQKQEVIIEKYIPFDFEFTLLAVSSVDGIHFCLPIGHFQENGDYKSSWQPQKMSVDVLKKAKKISKKIISQLGGHGVFGVEFFVYKEKIIFSEISPRPHDTGMVTLISQDLSEFALHVRAFLGIPINKINHYGPSSSAVLFGKNLYGNSISFSNLEIIKKNQQIRIFSKPKIYGFRRLGVLLDRSKTVQESILNSQNTANKIFIQT</sequence>
<proteinExistence type="inferred from homology"/>
<dbReference type="InterPro" id="IPR054350">
    <property type="entry name" value="PurT/PurK_preATP-grasp"/>
</dbReference>
<comment type="similarity">
    <text evidence="7">Belongs to the PurK/PurT family.</text>
</comment>
<keyword evidence="9" id="KW-0808">Transferase</keyword>
<dbReference type="UniPathway" id="UPA00074">
    <property type="reaction ID" value="UER00127"/>
</dbReference>
<comment type="subunit">
    <text evidence="7">Homodimer.</text>
</comment>
<dbReference type="Gene3D" id="3.40.50.20">
    <property type="match status" value="1"/>
</dbReference>
<feature type="binding site" evidence="7">
    <location>
        <begin position="22"/>
        <end position="23"/>
    </location>
    <ligand>
        <name>N(1)-(5-phospho-beta-D-ribosyl)glycinamide</name>
        <dbReference type="ChEBI" id="CHEBI:143788"/>
    </ligand>
</feature>
<evidence type="ECO:0000256" key="6">
    <source>
        <dbReference type="ARBA" id="ARBA00022842"/>
    </source>
</evidence>
<dbReference type="SUPFAM" id="SSF51246">
    <property type="entry name" value="Rudiment single hybrid motif"/>
    <property type="match status" value="1"/>
</dbReference>
<feature type="binding site" evidence="7">
    <location>
        <position position="355"/>
    </location>
    <ligand>
        <name>N(1)-(5-phospho-beta-D-ribosyl)glycinamide</name>
        <dbReference type="ChEBI" id="CHEBI:143788"/>
    </ligand>
</feature>
<comment type="function">
    <text evidence="7">Involved in the de novo purine biosynthesis. Catalyzes the transfer of formate to 5-phospho-ribosyl-glycinamide (GAR), producing 5-phospho-ribosyl-N-formylglycinamide (FGAR). Formate is provided by PurU via hydrolysis of 10-formyl-tetrahydrofolate.</text>
</comment>
<dbReference type="Gene3D" id="3.30.1490.20">
    <property type="entry name" value="ATP-grasp fold, A domain"/>
    <property type="match status" value="1"/>
</dbReference>
<dbReference type="EMBL" id="CP003315">
    <property type="protein sequence ID" value="AFA41309.1"/>
    <property type="molecule type" value="Genomic_DNA"/>
</dbReference>
<dbReference type="SUPFAM" id="SSF56059">
    <property type="entry name" value="Glutathione synthetase ATP-binding domain-like"/>
    <property type="match status" value="1"/>
</dbReference>
<evidence type="ECO:0000256" key="7">
    <source>
        <dbReference type="HAMAP-Rule" id="MF_01643"/>
    </source>
</evidence>
<reference evidence="9 10" key="1">
    <citation type="journal article" date="2012" name="MBio">
        <title>Insight into the transmission biology and species-specific functional capabilities of tsetse (Diptera: glossinidae) obligate symbiont wigglesworthia.</title>
        <authorList>
            <person name="Rio R.V."/>
            <person name="Symula R.E."/>
            <person name="Wang J."/>
            <person name="Lohs C."/>
            <person name="Wu Y.N."/>
            <person name="Snyder A.K."/>
            <person name="Bjornson R.D."/>
            <person name="Oshima K."/>
            <person name="Biehl B.S."/>
            <person name="Perna N.T."/>
            <person name="Hattori M."/>
            <person name="Aksoy S."/>
        </authorList>
    </citation>
    <scope>NUCLEOTIDE SEQUENCE [LARGE SCALE GENOMIC DNA]</scope>
    <source>
        <strain evidence="9">WGM</strain>
    </source>
</reference>
<keyword evidence="2 7" id="KW-0479">Metal-binding</keyword>
<dbReference type="InterPro" id="IPR005862">
    <property type="entry name" value="PurT"/>
</dbReference>
<accession>H6Q526</accession>
<dbReference type="InterPro" id="IPR011761">
    <property type="entry name" value="ATP-grasp"/>
</dbReference>
<keyword evidence="4 7" id="KW-0658">Purine biosynthesis</keyword>
<evidence type="ECO:0000256" key="2">
    <source>
        <dbReference type="ARBA" id="ARBA00022723"/>
    </source>
</evidence>
<dbReference type="Proteomes" id="UP000009061">
    <property type="component" value="Chromosome"/>
</dbReference>
<comment type="pathway">
    <text evidence="7">Purine metabolism; IMP biosynthesis via de novo pathway; N(2)-formyl-N(1)-(5-phospho-D-ribosyl)glycinamide from N(1)-(5-phospho-D-ribosyl)glycinamide (formate route): step 1/1.</text>
</comment>
<dbReference type="OrthoDB" id="9804625at2"/>
<evidence type="ECO:0000259" key="8">
    <source>
        <dbReference type="PROSITE" id="PS50975"/>
    </source>
</evidence>
<dbReference type="STRING" id="1142511.WIGMOR_0486"/>
<evidence type="ECO:0000256" key="3">
    <source>
        <dbReference type="ARBA" id="ARBA00022741"/>
    </source>
</evidence>
<dbReference type="NCBIfam" id="NF006766">
    <property type="entry name" value="PRK09288.1"/>
    <property type="match status" value="1"/>
</dbReference>
<dbReference type="GO" id="GO:0006189">
    <property type="term" value="P:'de novo' IMP biosynthetic process"/>
    <property type="evidence" value="ECO:0007669"/>
    <property type="project" value="UniProtKB-UniRule"/>
</dbReference>
<keyword evidence="6 7" id="KW-0460">Magnesium</keyword>
<feature type="binding site" evidence="7">
    <location>
        <position position="267"/>
    </location>
    <ligand>
        <name>Mg(2+)</name>
        <dbReference type="ChEBI" id="CHEBI:18420"/>
    </ligand>
</feature>
<evidence type="ECO:0000256" key="4">
    <source>
        <dbReference type="ARBA" id="ARBA00022755"/>
    </source>
</evidence>
<keyword evidence="10" id="KW-1185">Reference proteome</keyword>
<dbReference type="GO" id="GO:0005524">
    <property type="term" value="F:ATP binding"/>
    <property type="evidence" value="ECO:0007669"/>
    <property type="project" value="UniProtKB-UniRule"/>
</dbReference>
<dbReference type="KEGG" id="wgl:WIGMOR_0486"/>
<dbReference type="Pfam" id="PF02222">
    <property type="entry name" value="ATP-grasp"/>
    <property type="match status" value="1"/>
</dbReference>
<comment type="catalytic activity">
    <reaction evidence="7">
        <text>N(1)-(5-phospho-beta-D-ribosyl)glycinamide + formate + ATP = N(2)-formyl-N(1)-(5-phospho-beta-D-ribosyl)glycinamide + ADP + phosphate + H(+)</text>
        <dbReference type="Rhea" id="RHEA:24829"/>
        <dbReference type="ChEBI" id="CHEBI:15378"/>
        <dbReference type="ChEBI" id="CHEBI:15740"/>
        <dbReference type="ChEBI" id="CHEBI:30616"/>
        <dbReference type="ChEBI" id="CHEBI:43474"/>
        <dbReference type="ChEBI" id="CHEBI:143788"/>
        <dbReference type="ChEBI" id="CHEBI:147286"/>
        <dbReference type="ChEBI" id="CHEBI:456216"/>
        <dbReference type="EC" id="6.3.1.21"/>
    </reaction>
</comment>
<keyword evidence="5 7" id="KW-0067">ATP-binding</keyword>
<organism evidence="9 10">
    <name type="scientific">Wigglesworthia glossinidia endosymbiont of Glossina morsitans morsitans</name>
    <name type="common">Yale colony</name>
    <dbReference type="NCBI Taxonomy" id="1142511"/>
    <lineage>
        <taxon>Bacteria</taxon>
        <taxon>Pseudomonadati</taxon>
        <taxon>Pseudomonadota</taxon>
        <taxon>Gammaproteobacteria</taxon>
        <taxon>Enterobacterales</taxon>
        <taxon>Erwiniaceae</taxon>
        <taxon>Wigglesworthia</taxon>
    </lineage>
</organism>
<dbReference type="InterPro" id="IPR011054">
    <property type="entry name" value="Rudment_hybrid_motif"/>
</dbReference>
<feature type="binding site" evidence="7">
    <location>
        <begin position="362"/>
        <end position="363"/>
    </location>
    <ligand>
        <name>N(1)-(5-phospho-beta-D-ribosyl)glycinamide</name>
        <dbReference type="ChEBI" id="CHEBI:143788"/>
    </ligand>
</feature>
<dbReference type="Gene3D" id="3.30.470.20">
    <property type="entry name" value="ATP-grasp fold, B domain"/>
    <property type="match status" value="1"/>
</dbReference>
<evidence type="ECO:0000313" key="10">
    <source>
        <dbReference type="Proteomes" id="UP000009061"/>
    </source>
</evidence>
<dbReference type="Pfam" id="PF22660">
    <property type="entry name" value="RS_preATP-grasp-like"/>
    <property type="match status" value="1"/>
</dbReference>
<dbReference type="SUPFAM" id="SSF52440">
    <property type="entry name" value="PreATP-grasp domain"/>
    <property type="match status" value="1"/>
</dbReference>
<dbReference type="Pfam" id="PF21244">
    <property type="entry name" value="PurT_C"/>
    <property type="match status" value="1"/>
</dbReference>
<feature type="domain" description="ATP-grasp" evidence="8">
    <location>
        <begin position="119"/>
        <end position="308"/>
    </location>
</feature>
<dbReference type="InterPro" id="IPR003135">
    <property type="entry name" value="ATP-grasp_carboxylate-amine"/>
</dbReference>
<dbReference type="HOGENOM" id="CLU_011534_1_3_6"/>
<dbReference type="eggNOG" id="COG0027">
    <property type="taxonomic scope" value="Bacteria"/>
</dbReference>
<feature type="binding site" evidence="7">
    <location>
        <begin position="160"/>
        <end position="165"/>
    </location>
    <ligand>
        <name>ATP</name>
        <dbReference type="ChEBI" id="CHEBI:30616"/>
    </ligand>
</feature>
<dbReference type="AlphaFoldDB" id="H6Q526"/>
<name>H6Q526_WIGGL</name>
<dbReference type="InterPro" id="IPR013815">
    <property type="entry name" value="ATP_grasp_subdomain_1"/>
</dbReference>
<dbReference type="NCBIfam" id="TIGR01142">
    <property type="entry name" value="purT"/>
    <property type="match status" value="1"/>
</dbReference>
<evidence type="ECO:0000313" key="9">
    <source>
        <dbReference type="EMBL" id="AFA41309.1"/>
    </source>
</evidence>
<protein>
    <recommendedName>
        <fullName evidence="7">Formate-dependent phosphoribosylglycinamide formyltransferase</fullName>
        <ecNumber evidence="7">6.3.1.21</ecNumber>
    </recommendedName>
    <alternativeName>
        <fullName evidence="7">5'-phosphoribosylglycinamide transformylase 2</fullName>
    </alternativeName>
    <alternativeName>
        <fullName evidence="7">Formate-dependent GAR transformylase</fullName>
    </alternativeName>
    <alternativeName>
        <fullName evidence="7">GAR transformylase 2</fullName>
        <shortName evidence="7">GART 2</shortName>
    </alternativeName>
    <alternativeName>
        <fullName evidence="7">Non-folate glycinamide ribonucleotide transformylase</fullName>
    </alternativeName>
    <alternativeName>
        <fullName evidence="7">Phosphoribosylglycinamide formyltransferase 2</fullName>
    </alternativeName>
</protein>
<dbReference type="GO" id="GO:0005829">
    <property type="term" value="C:cytosol"/>
    <property type="evidence" value="ECO:0007669"/>
    <property type="project" value="TreeGrafter"/>
</dbReference>
<gene>
    <name evidence="7 9" type="primary">purT</name>
    <name evidence="9" type="ORF">WIGMOR_0486</name>
</gene>
<dbReference type="GO" id="GO:0004644">
    <property type="term" value="F:phosphoribosylglycinamide formyltransferase activity"/>
    <property type="evidence" value="ECO:0007669"/>
    <property type="project" value="UniProtKB-UniRule"/>
</dbReference>
<feature type="binding site" evidence="7">
    <location>
        <position position="279"/>
    </location>
    <ligand>
        <name>Mg(2+)</name>
        <dbReference type="ChEBI" id="CHEBI:18420"/>
    </ligand>
</feature>
<feature type="binding site" evidence="7">
    <location>
        <position position="286"/>
    </location>
    <ligand>
        <name>N(1)-(5-phospho-beta-D-ribosyl)glycinamide</name>
        <dbReference type="ChEBI" id="CHEBI:143788"/>
    </ligand>
</feature>
<dbReference type="PANTHER" id="PTHR43055">
    <property type="entry name" value="FORMATE-DEPENDENT PHOSPHORIBOSYLGLYCINAMIDE FORMYLTRANSFERASE"/>
    <property type="match status" value="1"/>
</dbReference>
<dbReference type="PROSITE" id="PS50975">
    <property type="entry name" value="ATP_GRASP"/>
    <property type="match status" value="1"/>
</dbReference>
<feature type="binding site" evidence="7">
    <location>
        <position position="82"/>
    </location>
    <ligand>
        <name>N(1)-(5-phospho-beta-D-ribosyl)glycinamide</name>
        <dbReference type="ChEBI" id="CHEBI:143788"/>
    </ligand>
</feature>
<feature type="binding site" evidence="7">
    <location>
        <position position="114"/>
    </location>
    <ligand>
        <name>ATP</name>
        <dbReference type="ChEBI" id="CHEBI:30616"/>
    </ligand>
</feature>
<dbReference type="PANTHER" id="PTHR43055:SF1">
    <property type="entry name" value="FORMATE-DEPENDENT PHOSPHORIBOSYLGLYCINAMIDE FORMYLTRANSFERASE"/>
    <property type="match status" value="1"/>
</dbReference>
<feature type="binding site" evidence="7">
    <location>
        <position position="203"/>
    </location>
    <ligand>
        <name>ATP</name>
        <dbReference type="ChEBI" id="CHEBI:30616"/>
    </ligand>
</feature>
<keyword evidence="3 7" id="KW-0547">Nucleotide-binding</keyword>
<keyword evidence="1 7" id="KW-0436">Ligase</keyword>